<keyword evidence="2" id="KW-1185">Reference proteome</keyword>
<dbReference type="AlphaFoldDB" id="A0A2N0I333"/>
<comment type="caution">
    <text evidence="1">The sequence shown here is derived from an EMBL/GenBank/DDBJ whole genome shotgun (WGS) entry which is preliminary data.</text>
</comment>
<dbReference type="InterPro" id="IPR029058">
    <property type="entry name" value="AB_hydrolase_fold"/>
</dbReference>
<evidence type="ECO:0008006" key="3">
    <source>
        <dbReference type="Google" id="ProtNLM"/>
    </source>
</evidence>
<proteinExistence type="predicted"/>
<evidence type="ECO:0000313" key="2">
    <source>
        <dbReference type="Proteomes" id="UP000232587"/>
    </source>
</evidence>
<dbReference type="Proteomes" id="UP000232587">
    <property type="component" value="Unassembled WGS sequence"/>
</dbReference>
<reference evidence="1 2" key="1">
    <citation type="submission" date="2017-11" db="EMBL/GenBank/DDBJ databases">
        <title>Genomic Encyclopedia of Type Strains, Phase III (KMG-III): the genomes of soil and plant-associated and newly described type strains.</title>
        <authorList>
            <person name="Whitman W."/>
        </authorList>
    </citation>
    <scope>NUCLEOTIDE SEQUENCE [LARGE SCALE GENOMIC DNA]</scope>
    <source>
        <strain evidence="1 2">CGMCC 1.12274</strain>
    </source>
</reference>
<name>A0A2N0I333_9SPHN</name>
<protein>
    <recommendedName>
        <fullName evidence="3">Exosortase A-associated hydrolase 2</fullName>
    </recommendedName>
</protein>
<evidence type="ECO:0000313" key="1">
    <source>
        <dbReference type="EMBL" id="PKB25604.1"/>
    </source>
</evidence>
<organism evidence="1 2">
    <name type="scientific">Novosphingobium kunmingense</name>
    <dbReference type="NCBI Taxonomy" id="1211806"/>
    <lineage>
        <taxon>Bacteria</taxon>
        <taxon>Pseudomonadati</taxon>
        <taxon>Pseudomonadota</taxon>
        <taxon>Alphaproteobacteria</taxon>
        <taxon>Sphingomonadales</taxon>
        <taxon>Sphingomonadaceae</taxon>
        <taxon>Novosphingobium</taxon>
    </lineage>
</organism>
<accession>A0A2N0I333</accession>
<dbReference type="EMBL" id="PHUF01000002">
    <property type="protein sequence ID" value="PKB25604.1"/>
    <property type="molecule type" value="Genomic_DNA"/>
</dbReference>
<dbReference type="RefSeq" id="WP_100866028.1">
    <property type="nucleotide sequence ID" value="NZ_PHUF01000002.1"/>
</dbReference>
<dbReference type="Gene3D" id="3.40.50.1820">
    <property type="entry name" value="alpha/beta hydrolase"/>
    <property type="match status" value="1"/>
</dbReference>
<sequence length="226" mass="23890">MTPGAYPCPLPGGGVANEYALSFDRGRAARLLVIPALLDEANRLRRFTVEVMRRLDAAGIDSLLPDLPGCNESRQDLSLVEPEDWATAVHAAARHFAATQVLAIRGGGLLLPPRLGGWHYAPVKGATLLKTLLRARVIAGREAGLDETVDGLLAEGVEDGLELAGYRLSGETLRQLQSLIPPERKAIATIDHATIGGAPLWLRAEPDFDPAQADALAAVVAMGVAA</sequence>
<gene>
    <name evidence="1" type="ORF">B0I00_0806</name>
</gene>
<dbReference type="SUPFAM" id="SSF53474">
    <property type="entry name" value="alpha/beta-Hydrolases"/>
    <property type="match status" value="1"/>
</dbReference>
<dbReference type="OrthoDB" id="7390151at2"/>